<protein>
    <submittedName>
        <fullName evidence="1">Uncharacterized protein</fullName>
    </submittedName>
</protein>
<keyword evidence="2" id="KW-1185">Reference proteome</keyword>
<dbReference type="Proteomes" id="UP001187192">
    <property type="component" value="Unassembled WGS sequence"/>
</dbReference>
<comment type="caution">
    <text evidence="1">The sequence shown here is derived from an EMBL/GenBank/DDBJ whole genome shotgun (WGS) entry which is preliminary data.</text>
</comment>
<evidence type="ECO:0000313" key="2">
    <source>
        <dbReference type="Proteomes" id="UP001187192"/>
    </source>
</evidence>
<accession>A0AA88AA64</accession>
<organism evidence="1 2">
    <name type="scientific">Ficus carica</name>
    <name type="common">Common fig</name>
    <dbReference type="NCBI Taxonomy" id="3494"/>
    <lineage>
        <taxon>Eukaryota</taxon>
        <taxon>Viridiplantae</taxon>
        <taxon>Streptophyta</taxon>
        <taxon>Embryophyta</taxon>
        <taxon>Tracheophyta</taxon>
        <taxon>Spermatophyta</taxon>
        <taxon>Magnoliopsida</taxon>
        <taxon>eudicotyledons</taxon>
        <taxon>Gunneridae</taxon>
        <taxon>Pentapetalae</taxon>
        <taxon>rosids</taxon>
        <taxon>fabids</taxon>
        <taxon>Rosales</taxon>
        <taxon>Moraceae</taxon>
        <taxon>Ficeae</taxon>
        <taxon>Ficus</taxon>
    </lineage>
</organism>
<dbReference type="EMBL" id="BTGU01000031">
    <property type="protein sequence ID" value="GMN49487.1"/>
    <property type="molecule type" value="Genomic_DNA"/>
</dbReference>
<evidence type="ECO:0000313" key="1">
    <source>
        <dbReference type="EMBL" id="GMN49487.1"/>
    </source>
</evidence>
<reference evidence="1" key="1">
    <citation type="submission" date="2023-07" db="EMBL/GenBank/DDBJ databases">
        <title>draft genome sequence of fig (Ficus carica).</title>
        <authorList>
            <person name="Takahashi T."/>
            <person name="Nishimura K."/>
        </authorList>
    </citation>
    <scope>NUCLEOTIDE SEQUENCE</scope>
</reference>
<sequence>MAGRPGIVAWLPRIEGVPGNGIAKRGGNVTLGRDGNMGRIKGGFIKRMRVIWQRQEASLGWWCGWYGGQLLQQNSWHCKISWGCL</sequence>
<dbReference type="AlphaFoldDB" id="A0AA88AA64"/>
<gene>
    <name evidence="1" type="ORF">TIFTF001_018649</name>
</gene>
<proteinExistence type="predicted"/>
<name>A0AA88AA64_FICCA</name>